<dbReference type="PATRIC" id="fig|1345697.3.peg.2056"/>
<dbReference type="EMBL" id="CP006254">
    <property type="protein sequence ID" value="AGT32384.1"/>
    <property type="molecule type" value="Genomic_DNA"/>
</dbReference>
<sequence length="61" mass="7518">MLHLKAAFVLLLFLFFKNWMRISLLTKGKQFDNIIYVIYTYTYMYMAKRVYVYKFEADNKT</sequence>
<accession>S5Z0A6</accession>
<dbReference type="HOGENOM" id="CLU_2915935_0_0_9"/>
<dbReference type="Proteomes" id="UP000015500">
    <property type="component" value="Chromosome"/>
</dbReference>
<name>S5Z0A6_GEOG3</name>
<evidence type="ECO:0000313" key="1">
    <source>
        <dbReference type="EMBL" id="AGT32384.1"/>
    </source>
</evidence>
<dbReference type="STRING" id="1921421.M493_10615"/>
<protein>
    <submittedName>
        <fullName evidence="1">Uncharacterized protein</fullName>
    </submittedName>
</protein>
<proteinExistence type="predicted"/>
<dbReference type="AlphaFoldDB" id="S5Z0A6"/>
<organism evidence="1 2">
    <name type="scientific">Geobacillus genomosp. 3</name>
    <dbReference type="NCBI Taxonomy" id="1921421"/>
    <lineage>
        <taxon>Bacteria</taxon>
        <taxon>Bacillati</taxon>
        <taxon>Bacillota</taxon>
        <taxon>Bacilli</taxon>
        <taxon>Bacillales</taxon>
        <taxon>Anoxybacillaceae</taxon>
        <taxon>Geobacillus</taxon>
    </lineage>
</organism>
<dbReference type="KEGG" id="gjf:M493_10615"/>
<evidence type="ECO:0000313" key="2">
    <source>
        <dbReference type="Proteomes" id="UP000015500"/>
    </source>
</evidence>
<gene>
    <name evidence="1" type="ORF">M493_10615</name>
</gene>
<reference evidence="1 2" key="1">
    <citation type="journal article" date="2014" name="Genome Announc.">
        <title>Complete Genome Sequence of the Thermophilic Polychlorinated Biphenyl Degrader Geobacillus sp. Strain JF8 (NBRC 109937).</title>
        <authorList>
            <person name="Shintani M."/>
            <person name="Ohtsubo Y."/>
            <person name="Fukuda K."/>
            <person name="Hosoyama A."/>
            <person name="Ohji S."/>
            <person name="Yamazoe A."/>
            <person name="Fujita N."/>
            <person name="Nagata Y."/>
            <person name="Tsuda M."/>
            <person name="Hatta T."/>
            <person name="Kimbara K."/>
        </authorList>
    </citation>
    <scope>NUCLEOTIDE SEQUENCE [LARGE SCALE GENOMIC DNA]</scope>
    <source>
        <strain evidence="1 2">JF8</strain>
    </source>
</reference>
<keyword evidence="2" id="KW-1185">Reference proteome</keyword>